<feature type="compositionally biased region" description="Low complexity" evidence="1">
    <location>
        <begin position="740"/>
        <end position="756"/>
    </location>
</feature>
<feature type="region of interest" description="Disordered" evidence="1">
    <location>
        <begin position="1098"/>
        <end position="1121"/>
    </location>
</feature>
<proteinExistence type="predicted"/>
<name>A0A086JU37_TOXGO</name>
<feature type="compositionally biased region" description="Polar residues" evidence="1">
    <location>
        <begin position="1225"/>
        <end position="1237"/>
    </location>
</feature>
<feature type="compositionally biased region" description="Polar residues" evidence="1">
    <location>
        <begin position="1"/>
        <end position="14"/>
    </location>
</feature>
<feature type="region of interest" description="Disordered" evidence="1">
    <location>
        <begin position="1223"/>
        <end position="1258"/>
    </location>
</feature>
<sequence>MTQVPSNESLPNRQTSEKDKKSRTLVFIADHQSESDMGTPAQSGTGPLSPVNRHSRSPRILRVFDDVETHSDSRGRSRTPSASPRSRGTAARSLSPLPGARGHRKSRTSVPGEASSSPTGSDLPEPETPASASEKRCPATPSPRVTSLSLPDAKRKVFSQSTAISVSSESPSSAAKPPSVTGRRVGGAPPSSKNELLQSFAHMLLAMRSQRVAFGWQLSQVQRLVEQLSEIPNSEALPLAPLRRAAAPVQGGEEKVIATQSAGAFDSASGAAVAGHEQNTQLHASQPSPNSLGTFDKRREAVPRSASQRGAFGTERQESILSCVNDEQLETSPNVKGVADPGNLEASSRFLVGSEVRTSVGPSTRDEANSFSASQLDSFSLLSAPLSNFKLGGANLRHPGASASPQSRKTVHGSFGDFSQCREEGESLLGKRRDGRVDAGISEARRTGAICRLSESAPHRFTTPRASSELSRPSEMGTTAPVSRGSTDLQSLERRIQGIRQAIELGMQFEDAYETITAEFTSGKPAEARRTSVEGPRDELRRGMAASSMSLPVPLRARDSARGRGGATEGWGRNAGSDTDRPLDIEDLTVVVTPARDSHSRRKAFSRIAAISTEHATEAGECQLQTFSHRGHGGEEHARVASPRVELSPRRDFQNDGQPPTEAPSEDLLRLVEPPTELEDVERRQRTRVASERLRFLQLQMHALEVAREQLFQERRLVGKSEGSARNRPGLETFQPVACSSEASSKPASSTSPLSEVQASVEQRRHEKREWMPCTRMVTAGTDYSPVTRRRVQHPDERLLPPPQGESPRKLSPSGRASNSPGGRACLSREKTRTKSQHRGGQTSLLYPSRFLADMMRDATYDLRHPRSSTRRATDLSRRLALRHHPSELQQPLEECHSSRLGADVDAYTGSRVQKFLDAESYVSISADARVPNASEDICRGRGPLRLKGAKCGDPFRNQENEKGETDRLPPAGLPSPIRGGRVPGPPPPLRHLAGSATPSHIVTRPPFGNDFNAAWMNERIFVLGDSDCVSYEAGKRIPGEQTPAVPQRSPGAEAAWGSSAADAVPHEETYFSGAAGGHGGKERASIGVYRSSANGVTCDSRGNAESQDTQEAAGRFLDSPDPHVDVCQRVHTLFRDKHRSAGGFPTSVEQYPRYVLYSGRENAHDQQRMSPRQYARSTTLQSRSVTTRTLAHCGSSRGLNRPSFSRATPAKDTLQRTAGFFALRQSTQPGTSSSRGARSGLQEKASGFATPSRQLPYVPNPEKGCCRPCCTRKEAASQYPAAVDSVASLSWVKSLRSDRGTRNQAGRSATPNKWRLPGSTPAPWANTSLELPPHIKSPAGDRKRVKSPQVQSPGSRQQHASAVHPIQASSCSGEGRFALARHERINVVGGISTVPHGRKQRDIREDAAMEMKSRNGDSDVDDQTVDHTGCSQPVHLRLRVHIPPEHGSNLRVAPPLTVRRLDPTTHQQFFEKGQKYLNKLSLELPEDRTIMAVVSEGDIPVAVVRVRLTDEDSTTGEH</sequence>
<feature type="compositionally biased region" description="Polar residues" evidence="1">
    <location>
        <begin position="1349"/>
        <end position="1361"/>
    </location>
</feature>
<comment type="caution">
    <text evidence="2">The sequence shown here is derived from an EMBL/GenBank/DDBJ whole genome shotgun (WGS) entry which is preliminary data.</text>
</comment>
<reference evidence="2 3" key="1">
    <citation type="submission" date="2014-02" db="EMBL/GenBank/DDBJ databases">
        <authorList>
            <person name="Sibley D."/>
            <person name="Venepally P."/>
            <person name="Karamycheva S."/>
            <person name="Hadjithomas M."/>
            <person name="Khan A."/>
            <person name="Brunk B."/>
            <person name="Roos D."/>
            <person name="Caler E."/>
            <person name="Lorenzi H."/>
        </authorList>
    </citation>
    <scope>NUCLEOTIDE SEQUENCE [LARGE SCALE GENOMIC DNA]</scope>
    <source>
        <strain evidence="2 3">GAB2-2007-GAL-DOM2</strain>
    </source>
</reference>
<feature type="compositionally biased region" description="Basic and acidic residues" evidence="1">
    <location>
        <begin position="62"/>
        <end position="75"/>
    </location>
</feature>
<feature type="region of interest" description="Disordered" evidence="1">
    <location>
        <begin position="1161"/>
        <end position="1188"/>
    </location>
</feature>
<feature type="compositionally biased region" description="Basic and acidic residues" evidence="1">
    <location>
        <begin position="762"/>
        <end position="771"/>
    </location>
</feature>
<feature type="compositionally biased region" description="Polar residues" evidence="1">
    <location>
        <begin position="464"/>
        <end position="489"/>
    </location>
</feature>
<feature type="region of interest" description="Disordered" evidence="1">
    <location>
        <begin position="1"/>
        <end position="193"/>
    </location>
</feature>
<feature type="region of interest" description="Disordered" evidence="1">
    <location>
        <begin position="722"/>
        <end position="845"/>
    </location>
</feature>
<feature type="compositionally biased region" description="Basic and acidic residues" evidence="1">
    <location>
        <begin position="957"/>
        <end position="968"/>
    </location>
</feature>
<feature type="compositionally biased region" description="Polar residues" evidence="1">
    <location>
        <begin position="1176"/>
        <end position="1188"/>
    </location>
</feature>
<gene>
    <name evidence="2" type="ORF">TGDOM2_253140</name>
</gene>
<feature type="region of interest" description="Disordered" evidence="1">
    <location>
        <begin position="268"/>
        <end position="313"/>
    </location>
</feature>
<feature type="compositionally biased region" description="Low complexity" evidence="1">
    <location>
        <begin position="161"/>
        <end position="179"/>
    </location>
</feature>
<feature type="compositionally biased region" description="Low complexity" evidence="1">
    <location>
        <begin position="78"/>
        <end position="89"/>
    </location>
</feature>
<feature type="compositionally biased region" description="Polar residues" evidence="1">
    <location>
        <begin position="277"/>
        <end position="293"/>
    </location>
</feature>
<evidence type="ECO:0000313" key="2">
    <source>
        <dbReference type="EMBL" id="KFG35655.1"/>
    </source>
</evidence>
<feature type="region of interest" description="Disordered" evidence="1">
    <location>
        <begin position="1297"/>
        <end position="1371"/>
    </location>
</feature>
<feature type="region of interest" description="Disordered" evidence="1">
    <location>
        <begin position="459"/>
        <end position="489"/>
    </location>
</feature>
<feature type="region of interest" description="Disordered" evidence="1">
    <location>
        <begin position="950"/>
        <end position="979"/>
    </location>
</feature>
<dbReference type="OrthoDB" id="2635at2759"/>
<dbReference type="VEuPathDB" id="ToxoDB:TGDOM2_253140"/>
<feature type="region of interest" description="Disordered" evidence="1">
    <location>
        <begin position="398"/>
        <end position="417"/>
    </location>
</feature>
<feature type="region of interest" description="Disordered" evidence="1">
    <location>
        <begin position="1039"/>
        <end position="1062"/>
    </location>
</feature>
<dbReference type="EMBL" id="AHZU02001155">
    <property type="protein sequence ID" value="KFG35655.1"/>
    <property type="molecule type" value="Genomic_DNA"/>
</dbReference>
<evidence type="ECO:0000256" key="1">
    <source>
        <dbReference type="SAM" id="MobiDB-lite"/>
    </source>
</evidence>
<dbReference type="Proteomes" id="UP000028837">
    <property type="component" value="Unassembled WGS sequence"/>
</dbReference>
<feature type="region of interest" description="Disordered" evidence="1">
    <location>
        <begin position="558"/>
        <end position="581"/>
    </location>
</feature>
<feature type="region of interest" description="Disordered" evidence="1">
    <location>
        <begin position="630"/>
        <end position="666"/>
    </location>
</feature>
<protein>
    <submittedName>
        <fullName evidence="2">Uncharacterized protein</fullName>
    </submittedName>
</protein>
<accession>A0A086JU37</accession>
<feature type="compositionally biased region" description="Polar residues" evidence="1">
    <location>
        <begin position="1303"/>
        <end position="1312"/>
    </location>
</feature>
<evidence type="ECO:0000313" key="3">
    <source>
        <dbReference type="Proteomes" id="UP000028837"/>
    </source>
</evidence>
<organism evidence="2 3">
    <name type="scientific">Toxoplasma gondii GAB2-2007-GAL-DOM2</name>
    <dbReference type="NCBI Taxonomy" id="1130820"/>
    <lineage>
        <taxon>Eukaryota</taxon>
        <taxon>Sar</taxon>
        <taxon>Alveolata</taxon>
        <taxon>Apicomplexa</taxon>
        <taxon>Conoidasida</taxon>
        <taxon>Coccidia</taxon>
        <taxon>Eucoccidiorida</taxon>
        <taxon>Eimeriorina</taxon>
        <taxon>Sarcocystidae</taxon>
        <taxon>Toxoplasma</taxon>
    </lineage>
</organism>
<feature type="compositionally biased region" description="Low complexity" evidence="1">
    <location>
        <begin position="1052"/>
        <end position="1062"/>
    </location>
</feature>